<sequence length="160" mass="18682">AGGIGDFLTVRSRNDPFFALRTAFDFGFFIVIVVIVLKMVFGVIVDTFGQLRKENSERDESKLNTCYICGLHRRRFDGASVTFEDHTQYYHNTLSYVYFYVYLRVTPDTDLTGPEKYVKHRLQTRTIDWVPILRTWQLPQEQESNAKTKATLRSQVVTLR</sequence>
<dbReference type="Proteomes" id="UP000054560">
    <property type="component" value="Unassembled WGS sequence"/>
</dbReference>
<reference evidence="2 3" key="1">
    <citation type="submission" date="2011-02" db="EMBL/GenBank/DDBJ databases">
        <title>The Genome Sequence of Sphaeroforma arctica JP610.</title>
        <authorList>
            <consortium name="The Broad Institute Genome Sequencing Platform"/>
            <person name="Russ C."/>
            <person name="Cuomo C."/>
            <person name="Young S.K."/>
            <person name="Zeng Q."/>
            <person name="Gargeya S."/>
            <person name="Alvarado L."/>
            <person name="Berlin A."/>
            <person name="Chapman S.B."/>
            <person name="Chen Z."/>
            <person name="Freedman E."/>
            <person name="Gellesch M."/>
            <person name="Goldberg J."/>
            <person name="Griggs A."/>
            <person name="Gujja S."/>
            <person name="Heilman E."/>
            <person name="Heiman D."/>
            <person name="Howarth C."/>
            <person name="Mehta T."/>
            <person name="Neiman D."/>
            <person name="Pearson M."/>
            <person name="Roberts A."/>
            <person name="Saif S."/>
            <person name="Shea T."/>
            <person name="Shenoy N."/>
            <person name="Sisk P."/>
            <person name="Stolte C."/>
            <person name="Sykes S."/>
            <person name="White J."/>
            <person name="Yandava C."/>
            <person name="Burger G."/>
            <person name="Gray M.W."/>
            <person name="Holland P.W.H."/>
            <person name="King N."/>
            <person name="Lang F.B.F."/>
            <person name="Roger A.J."/>
            <person name="Ruiz-Trillo I."/>
            <person name="Haas B."/>
            <person name="Nusbaum C."/>
            <person name="Birren B."/>
        </authorList>
    </citation>
    <scope>NUCLEOTIDE SEQUENCE [LARGE SCALE GENOMIC DNA]</scope>
    <source>
        <strain evidence="2 3">JP610</strain>
    </source>
</reference>
<dbReference type="STRING" id="667725.A0A0L0FC65"/>
<evidence type="ECO:0008006" key="4">
    <source>
        <dbReference type="Google" id="ProtNLM"/>
    </source>
</evidence>
<dbReference type="PANTHER" id="PTHR13715">
    <property type="entry name" value="RYANODINE RECEPTOR AND IP3 RECEPTOR"/>
    <property type="match status" value="1"/>
</dbReference>
<organism evidence="2 3">
    <name type="scientific">Sphaeroforma arctica JP610</name>
    <dbReference type="NCBI Taxonomy" id="667725"/>
    <lineage>
        <taxon>Eukaryota</taxon>
        <taxon>Ichthyosporea</taxon>
        <taxon>Ichthyophonida</taxon>
        <taxon>Sphaeroforma</taxon>
    </lineage>
</organism>
<keyword evidence="3" id="KW-1185">Reference proteome</keyword>
<evidence type="ECO:0000313" key="2">
    <source>
        <dbReference type="EMBL" id="KNC73668.1"/>
    </source>
</evidence>
<dbReference type="GO" id="GO:0006816">
    <property type="term" value="P:calcium ion transport"/>
    <property type="evidence" value="ECO:0007669"/>
    <property type="project" value="InterPro"/>
</dbReference>
<evidence type="ECO:0000256" key="1">
    <source>
        <dbReference type="SAM" id="Phobius"/>
    </source>
</evidence>
<dbReference type="eggNOG" id="KOG3533">
    <property type="taxonomic scope" value="Eukaryota"/>
</dbReference>
<proteinExistence type="predicted"/>
<dbReference type="GeneID" id="25914278"/>
<dbReference type="RefSeq" id="XP_014147570.1">
    <property type="nucleotide sequence ID" value="XM_014292095.1"/>
</dbReference>
<name>A0A0L0FC65_9EUKA</name>
<accession>A0A0L0FC65</accession>
<gene>
    <name evidence="2" type="ORF">SARC_13774</name>
</gene>
<protein>
    <recommendedName>
        <fullName evidence="4">Ion transport domain-containing protein</fullName>
    </recommendedName>
</protein>
<dbReference type="EMBL" id="KQ245319">
    <property type="protein sequence ID" value="KNC73668.1"/>
    <property type="molecule type" value="Genomic_DNA"/>
</dbReference>
<feature type="non-terminal residue" evidence="2">
    <location>
        <position position="160"/>
    </location>
</feature>
<dbReference type="AlphaFoldDB" id="A0A0L0FC65"/>
<feature type="non-terminal residue" evidence="2">
    <location>
        <position position="1"/>
    </location>
</feature>
<keyword evidence="1" id="KW-0472">Membrane</keyword>
<dbReference type="OrthoDB" id="300855at2759"/>
<feature type="transmembrane region" description="Helical" evidence="1">
    <location>
        <begin position="26"/>
        <end position="48"/>
    </location>
</feature>
<keyword evidence="1" id="KW-1133">Transmembrane helix</keyword>
<dbReference type="InterPro" id="IPR015925">
    <property type="entry name" value="Ryanodine_IP3_receptor"/>
</dbReference>
<keyword evidence="1" id="KW-0812">Transmembrane</keyword>
<evidence type="ECO:0000313" key="3">
    <source>
        <dbReference type="Proteomes" id="UP000054560"/>
    </source>
</evidence>
<dbReference type="PANTHER" id="PTHR13715:SF99">
    <property type="entry name" value="INOSITOL 1,4,5-TRISPHOSPHATE RECEPTOR-LIKE PROTEIN A"/>
    <property type="match status" value="1"/>
</dbReference>